<protein>
    <recommendedName>
        <fullName evidence="2">VWFA domain-containing protein</fullName>
    </recommendedName>
</protein>
<organism evidence="3 4">
    <name type="scientific">Halteria grandinella</name>
    <dbReference type="NCBI Taxonomy" id="5974"/>
    <lineage>
        <taxon>Eukaryota</taxon>
        <taxon>Sar</taxon>
        <taxon>Alveolata</taxon>
        <taxon>Ciliophora</taxon>
        <taxon>Intramacronucleata</taxon>
        <taxon>Spirotrichea</taxon>
        <taxon>Stichotrichia</taxon>
        <taxon>Sporadotrichida</taxon>
        <taxon>Halteriidae</taxon>
        <taxon>Halteria</taxon>
    </lineage>
</organism>
<reference evidence="3" key="1">
    <citation type="submission" date="2019-06" db="EMBL/GenBank/DDBJ databases">
        <authorList>
            <person name="Zheng W."/>
        </authorList>
    </citation>
    <scope>NUCLEOTIDE SEQUENCE</scope>
    <source>
        <strain evidence="3">QDHG01</strain>
    </source>
</reference>
<dbReference type="InterPro" id="IPR002035">
    <property type="entry name" value="VWF_A"/>
</dbReference>
<sequence length="281" mass="30889">MPPRKNAAVKQPTARKGKPQKVPKALKAPKSKAIKKMPKQPKKGLVAKKAAPKPAIGLKKNSVKAVLPQKLALSRAASKKEAVTPVVAKKAAKAAELETLYVLMLDKSGSMRGQSWQDLMNAVKEFLQTILADAKAAAKSRVTIITYDFNAYIKHDNVAPSLNLTKGLPEPMGGTNFDAALRQALANMQQHQENYKSIVLCMMTDGKSGFPEAAIKDIKKADLEEGVISYRKWQRNSVGSMSRLQLLSSLLMPSFPSLRERRKPELHFGTPNSSLWTKYSQ</sequence>
<comment type="caution">
    <text evidence="3">The sequence shown here is derived from an EMBL/GenBank/DDBJ whole genome shotgun (WGS) entry which is preliminary data.</text>
</comment>
<dbReference type="Proteomes" id="UP000785679">
    <property type="component" value="Unassembled WGS sequence"/>
</dbReference>
<dbReference type="SMART" id="SM00327">
    <property type="entry name" value="VWA"/>
    <property type="match status" value="1"/>
</dbReference>
<evidence type="ECO:0000313" key="4">
    <source>
        <dbReference type="Proteomes" id="UP000785679"/>
    </source>
</evidence>
<evidence type="ECO:0000256" key="1">
    <source>
        <dbReference type="SAM" id="MobiDB-lite"/>
    </source>
</evidence>
<dbReference type="Pfam" id="PF13519">
    <property type="entry name" value="VWA_2"/>
    <property type="match status" value="1"/>
</dbReference>
<name>A0A8J8T4U0_HALGN</name>
<feature type="domain" description="VWFA" evidence="2">
    <location>
        <begin position="100"/>
        <end position="227"/>
    </location>
</feature>
<dbReference type="Gene3D" id="3.40.50.410">
    <property type="entry name" value="von Willebrand factor, type A domain"/>
    <property type="match status" value="1"/>
</dbReference>
<feature type="compositionally biased region" description="Basic residues" evidence="1">
    <location>
        <begin position="27"/>
        <end position="46"/>
    </location>
</feature>
<gene>
    <name evidence="3" type="ORF">FGO68_gene12262</name>
</gene>
<dbReference type="OrthoDB" id="298592at2759"/>
<evidence type="ECO:0000259" key="2">
    <source>
        <dbReference type="PROSITE" id="PS50234"/>
    </source>
</evidence>
<dbReference type="InterPro" id="IPR036465">
    <property type="entry name" value="vWFA_dom_sf"/>
</dbReference>
<dbReference type="EMBL" id="RRYP01006128">
    <property type="protein sequence ID" value="TNV81453.1"/>
    <property type="molecule type" value="Genomic_DNA"/>
</dbReference>
<dbReference type="AlphaFoldDB" id="A0A8J8T4U0"/>
<dbReference type="CDD" id="cd00198">
    <property type="entry name" value="vWFA"/>
    <property type="match status" value="1"/>
</dbReference>
<evidence type="ECO:0000313" key="3">
    <source>
        <dbReference type="EMBL" id="TNV81453.1"/>
    </source>
</evidence>
<dbReference type="PROSITE" id="PS50234">
    <property type="entry name" value="VWFA"/>
    <property type="match status" value="1"/>
</dbReference>
<proteinExistence type="predicted"/>
<feature type="region of interest" description="Disordered" evidence="1">
    <location>
        <begin position="1"/>
        <end position="51"/>
    </location>
</feature>
<dbReference type="SUPFAM" id="SSF53300">
    <property type="entry name" value="vWA-like"/>
    <property type="match status" value="1"/>
</dbReference>
<keyword evidence="4" id="KW-1185">Reference proteome</keyword>
<accession>A0A8J8T4U0</accession>